<gene>
    <name evidence="2" type="ORF">E8E13_005208</name>
</gene>
<accession>A0A9P4T9Z3</accession>
<protein>
    <submittedName>
        <fullName evidence="2">Uncharacterized protein</fullName>
    </submittedName>
</protein>
<evidence type="ECO:0000256" key="1">
    <source>
        <dbReference type="SAM" id="SignalP"/>
    </source>
</evidence>
<keyword evidence="3" id="KW-1185">Reference proteome</keyword>
<evidence type="ECO:0000313" key="2">
    <source>
        <dbReference type="EMBL" id="KAF2998546.1"/>
    </source>
</evidence>
<name>A0A9P4T9Z3_CURKU</name>
<comment type="caution">
    <text evidence="2">The sequence shown here is derived from an EMBL/GenBank/DDBJ whole genome shotgun (WGS) entry which is preliminary data.</text>
</comment>
<keyword evidence="1" id="KW-0732">Signal</keyword>
<dbReference type="OrthoDB" id="3792144at2759"/>
<feature type="signal peptide" evidence="1">
    <location>
        <begin position="1"/>
        <end position="18"/>
    </location>
</feature>
<evidence type="ECO:0000313" key="3">
    <source>
        <dbReference type="Proteomes" id="UP000801428"/>
    </source>
</evidence>
<proteinExistence type="predicted"/>
<organism evidence="2 3">
    <name type="scientific">Curvularia kusanoi</name>
    <name type="common">Cochliobolus kusanoi</name>
    <dbReference type="NCBI Taxonomy" id="90978"/>
    <lineage>
        <taxon>Eukaryota</taxon>
        <taxon>Fungi</taxon>
        <taxon>Dikarya</taxon>
        <taxon>Ascomycota</taxon>
        <taxon>Pezizomycotina</taxon>
        <taxon>Dothideomycetes</taxon>
        <taxon>Pleosporomycetidae</taxon>
        <taxon>Pleosporales</taxon>
        <taxon>Pleosporineae</taxon>
        <taxon>Pleosporaceae</taxon>
        <taxon>Curvularia</taxon>
    </lineage>
</organism>
<dbReference type="AlphaFoldDB" id="A0A9P4T9Z3"/>
<dbReference type="Proteomes" id="UP000801428">
    <property type="component" value="Unassembled WGS sequence"/>
</dbReference>
<feature type="chain" id="PRO_5040126293" evidence="1">
    <location>
        <begin position="19"/>
        <end position="209"/>
    </location>
</feature>
<sequence length="209" mass="23266">MMLTHITVIAQLALAVAALPGPDILGTISASTVNSEHISTHHVESPRNATLVSRAPNYVCTTLELPTEAEYRINYEDFCNVYFPRGIAKGMGSNHPPVVATYMLRTYTNTRIPWIYKISAPDYGASKYLLNNEKCLAGFKDMLESDKSKQGKDYCVVQGTGGDGESKKLWGEGIVLKMESRLDRLQESEEEVSIFETRKRKGEYTPPGR</sequence>
<dbReference type="EMBL" id="SWKU01000019">
    <property type="protein sequence ID" value="KAF2998546.1"/>
    <property type="molecule type" value="Genomic_DNA"/>
</dbReference>
<reference evidence="2" key="1">
    <citation type="submission" date="2019-04" db="EMBL/GenBank/DDBJ databases">
        <title>Sequencing of skin fungus with MAO and IRED activity.</title>
        <authorList>
            <person name="Marsaioli A.J."/>
            <person name="Bonatto J.M.C."/>
            <person name="Reis Junior O."/>
        </authorList>
    </citation>
    <scope>NUCLEOTIDE SEQUENCE</scope>
    <source>
        <strain evidence="2">30M1</strain>
    </source>
</reference>